<dbReference type="Gene3D" id="1.10.540.10">
    <property type="entry name" value="Acyl-CoA dehydrogenase/oxidase, N-terminal domain"/>
    <property type="match status" value="1"/>
</dbReference>
<reference evidence="9" key="1">
    <citation type="submission" date="2016-06" db="EMBL/GenBank/DDBJ databases">
        <authorList>
            <person name="Nascimento L."/>
            <person name="Pereira R.V."/>
            <person name="Martins L.F."/>
            <person name="Quaggio R.B."/>
            <person name="Silva A.M."/>
            <person name="Setubal J.C."/>
        </authorList>
    </citation>
    <scope>NUCLEOTIDE SEQUENCE [LARGE SCALE GENOMIC DNA]</scope>
</reference>
<organism evidence="8 9">
    <name type="scientific">Bacillus thermozeamaize</name>
    <dbReference type="NCBI Taxonomy" id="230954"/>
    <lineage>
        <taxon>Bacteria</taxon>
        <taxon>Bacillati</taxon>
        <taxon>Bacillota</taxon>
        <taxon>Bacilli</taxon>
        <taxon>Bacillales</taxon>
        <taxon>Bacillaceae</taxon>
        <taxon>Bacillus</taxon>
    </lineage>
</organism>
<dbReference type="InterPro" id="IPR036250">
    <property type="entry name" value="AcylCo_DH-like_C"/>
</dbReference>
<dbReference type="AlphaFoldDB" id="A0A1Y3PL98"/>
<evidence type="ECO:0000256" key="5">
    <source>
        <dbReference type="ARBA" id="ARBA00023002"/>
    </source>
</evidence>
<keyword evidence="3" id="KW-0285">Flavoprotein</keyword>
<feature type="domain" description="Acyl-CoA dehydrogenase/oxidase C-terminal" evidence="6">
    <location>
        <begin position="229"/>
        <end position="365"/>
    </location>
</feature>
<dbReference type="SUPFAM" id="SSF56645">
    <property type="entry name" value="Acyl-CoA dehydrogenase NM domain-like"/>
    <property type="match status" value="1"/>
</dbReference>
<accession>A0A1Y3PL98</accession>
<gene>
    <name evidence="8" type="ORF">BAA01_14000</name>
</gene>
<dbReference type="InterPro" id="IPR046373">
    <property type="entry name" value="Acyl-CoA_Oxase/DH_mid-dom_sf"/>
</dbReference>
<evidence type="ECO:0000313" key="9">
    <source>
        <dbReference type="Proteomes" id="UP000196475"/>
    </source>
</evidence>
<feature type="domain" description="Acyl-CoA dehydrogenase/oxidase N-terminal" evidence="7">
    <location>
        <begin position="6"/>
        <end position="92"/>
    </location>
</feature>
<evidence type="ECO:0000259" key="6">
    <source>
        <dbReference type="Pfam" id="PF00441"/>
    </source>
</evidence>
<proteinExistence type="inferred from homology"/>
<dbReference type="PANTHER" id="PTHR43884">
    <property type="entry name" value="ACYL-COA DEHYDROGENASE"/>
    <property type="match status" value="1"/>
</dbReference>
<evidence type="ECO:0008006" key="10">
    <source>
        <dbReference type="Google" id="ProtNLM"/>
    </source>
</evidence>
<keyword evidence="5" id="KW-0560">Oxidoreductase</keyword>
<dbReference type="PANTHER" id="PTHR43884:SF20">
    <property type="entry name" value="ACYL-COA DEHYDROGENASE FADE28"/>
    <property type="match status" value="1"/>
</dbReference>
<comment type="caution">
    <text evidence="8">The sequence shown here is derived from an EMBL/GenBank/DDBJ whole genome shotgun (WGS) entry which is preliminary data.</text>
</comment>
<sequence length="377" mass="41527">MFFGFTEEEKMIQRSVRDMLREHCTTEHVRKFMEQPRVSRELQGLIAQQGLLGILDPNGTQEEGGKGVLNAVLIAQEAGRALLPFPLLENMVGLYALKTCKQHGELIDAVESGQKLLSIAWGEVDARAYREGDQFVLSGTLKEIPFAEDVDAIIASVPVAGMGNTPQDEETVIVIDAKDPGVSVRNRKSMDETYPLYEISLNRYTFTTKAIVKGLGMGVGHKLMEKLKQLGALLISSEMVGGAERALYEAVEYTKQRKQFGTEIARFQALKHMAADMFLLVESAKAAVEYAGWAVDSDSEDADLSVSIAKSYASDAATQVTGDAIQMHGGIGFTWENDMHLFFKRARRSASVLGDAYAHREKIARYTLDPIKAEVLA</sequence>
<dbReference type="GO" id="GO:0050660">
    <property type="term" value="F:flavin adenine dinucleotide binding"/>
    <property type="evidence" value="ECO:0007669"/>
    <property type="project" value="InterPro"/>
</dbReference>
<dbReference type="InterPro" id="IPR009075">
    <property type="entry name" value="AcylCo_DH/oxidase_C"/>
</dbReference>
<dbReference type="Proteomes" id="UP000196475">
    <property type="component" value="Unassembled WGS sequence"/>
</dbReference>
<dbReference type="InterPro" id="IPR013786">
    <property type="entry name" value="AcylCoA_DH/ox_N"/>
</dbReference>
<protein>
    <recommendedName>
        <fullName evidence="10">Acyl-CoA dehydrogenase</fullName>
    </recommendedName>
</protein>
<dbReference type="InterPro" id="IPR037069">
    <property type="entry name" value="AcylCoA_DH/ox_N_sf"/>
</dbReference>
<evidence type="ECO:0000256" key="4">
    <source>
        <dbReference type="ARBA" id="ARBA00022827"/>
    </source>
</evidence>
<dbReference type="GO" id="GO:0003995">
    <property type="term" value="F:acyl-CoA dehydrogenase activity"/>
    <property type="evidence" value="ECO:0007669"/>
    <property type="project" value="TreeGrafter"/>
</dbReference>
<evidence type="ECO:0000256" key="2">
    <source>
        <dbReference type="ARBA" id="ARBA00009347"/>
    </source>
</evidence>
<comment type="similarity">
    <text evidence="2">Belongs to the acyl-CoA dehydrogenase family.</text>
</comment>
<dbReference type="InterPro" id="IPR009100">
    <property type="entry name" value="AcylCoA_DH/oxidase_NM_dom_sf"/>
</dbReference>
<dbReference type="CDD" id="cd00567">
    <property type="entry name" value="ACAD"/>
    <property type="match status" value="1"/>
</dbReference>
<evidence type="ECO:0000313" key="8">
    <source>
        <dbReference type="EMBL" id="OUM88113.1"/>
    </source>
</evidence>
<evidence type="ECO:0000259" key="7">
    <source>
        <dbReference type="Pfam" id="PF02771"/>
    </source>
</evidence>
<evidence type="ECO:0000256" key="3">
    <source>
        <dbReference type="ARBA" id="ARBA00022630"/>
    </source>
</evidence>
<comment type="cofactor">
    <cofactor evidence="1">
        <name>FAD</name>
        <dbReference type="ChEBI" id="CHEBI:57692"/>
    </cofactor>
</comment>
<dbReference type="Gene3D" id="2.40.110.10">
    <property type="entry name" value="Butyryl-CoA Dehydrogenase, subunit A, domain 2"/>
    <property type="match status" value="1"/>
</dbReference>
<evidence type="ECO:0000256" key="1">
    <source>
        <dbReference type="ARBA" id="ARBA00001974"/>
    </source>
</evidence>
<dbReference type="SUPFAM" id="SSF47203">
    <property type="entry name" value="Acyl-CoA dehydrogenase C-terminal domain-like"/>
    <property type="match status" value="1"/>
</dbReference>
<keyword evidence="4" id="KW-0274">FAD</keyword>
<dbReference type="Pfam" id="PF00441">
    <property type="entry name" value="Acyl-CoA_dh_1"/>
    <property type="match status" value="1"/>
</dbReference>
<dbReference type="Pfam" id="PF02771">
    <property type="entry name" value="Acyl-CoA_dh_N"/>
    <property type="match status" value="1"/>
</dbReference>
<dbReference type="Gene3D" id="1.20.140.10">
    <property type="entry name" value="Butyryl-CoA Dehydrogenase, subunit A, domain 3"/>
    <property type="match status" value="1"/>
</dbReference>
<name>A0A1Y3PL98_9BACI</name>
<dbReference type="EMBL" id="LZRT01000066">
    <property type="protein sequence ID" value="OUM88113.1"/>
    <property type="molecule type" value="Genomic_DNA"/>
</dbReference>